<protein>
    <submittedName>
        <fullName evidence="2">Uncharacterized protein</fullName>
    </submittedName>
</protein>
<keyword evidence="3" id="KW-1185">Reference proteome</keyword>
<dbReference type="Proteomes" id="UP001562425">
    <property type="component" value="Unassembled WGS sequence"/>
</dbReference>
<feature type="non-terminal residue" evidence="2">
    <location>
        <position position="82"/>
    </location>
</feature>
<reference evidence="2 3" key="1">
    <citation type="submission" date="2024-05" db="EMBL/GenBank/DDBJ databases">
        <title>Culex pipiens pipiens assembly and annotation.</title>
        <authorList>
            <person name="Alout H."/>
            <person name="Durand T."/>
        </authorList>
    </citation>
    <scope>NUCLEOTIDE SEQUENCE [LARGE SCALE GENOMIC DNA]</scope>
    <source>
        <strain evidence="2">HA-2024</strain>
        <tissue evidence="2">Whole body</tissue>
    </source>
</reference>
<gene>
    <name evidence="2" type="ORF">pipiens_017635</name>
</gene>
<comment type="caution">
    <text evidence="2">The sequence shown here is derived from an EMBL/GenBank/DDBJ whole genome shotgun (WGS) entry which is preliminary data.</text>
</comment>
<evidence type="ECO:0000256" key="1">
    <source>
        <dbReference type="SAM" id="Phobius"/>
    </source>
</evidence>
<name>A0ABD1CFM7_CULPP</name>
<evidence type="ECO:0000313" key="3">
    <source>
        <dbReference type="Proteomes" id="UP001562425"/>
    </source>
</evidence>
<proteinExistence type="predicted"/>
<keyword evidence="1" id="KW-0812">Transmembrane</keyword>
<keyword evidence="1" id="KW-0472">Membrane</keyword>
<accession>A0ABD1CFM7</accession>
<dbReference type="EMBL" id="JBEHCU010012693">
    <property type="protein sequence ID" value="KAL1375201.1"/>
    <property type="molecule type" value="Genomic_DNA"/>
</dbReference>
<keyword evidence="1" id="KW-1133">Transmembrane helix</keyword>
<evidence type="ECO:0000313" key="2">
    <source>
        <dbReference type="EMBL" id="KAL1375201.1"/>
    </source>
</evidence>
<organism evidence="2 3">
    <name type="scientific">Culex pipiens pipiens</name>
    <name type="common">Northern house mosquito</name>
    <dbReference type="NCBI Taxonomy" id="38569"/>
    <lineage>
        <taxon>Eukaryota</taxon>
        <taxon>Metazoa</taxon>
        <taxon>Ecdysozoa</taxon>
        <taxon>Arthropoda</taxon>
        <taxon>Hexapoda</taxon>
        <taxon>Insecta</taxon>
        <taxon>Pterygota</taxon>
        <taxon>Neoptera</taxon>
        <taxon>Endopterygota</taxon>
        <taxon>Diptera</taxon>
        <taxon>Nematocera</taxon>
        <taxon>Culicoidea</taxon>
        <taxon>Culicidae</taxon>
        <taxon>Culicinae</taxon>
        <taxon>Culicini</taxon>
        <taxon>Culex</taxon>
        <taxon>Culex</taxon>
    </lineage>
</organism>
<dbReference type="AlphaFoldDB" id="A0ABD1CFM7"/>
<feature type="transmembrane region" description="Helical" evidence="1">
    <location>
        <begin position="12"/>
        <end position="33"/>
    </location>
</feature>
<sequence>MPPPVGRLAASSNHYAVLVLSLVTVSAIVIPVVDGGEEVARSVDAGGSFNRYYNDVVQRDDLRSTISRQLPKQGKFFEEFDR</sequence>